<keyword evidence="5" id="KW-0812">Transmembrane</keyword>
<gene>
    <name evidence="7" type="ORF">IPN91_12095</name>
</gene>
<keyword evidence="4" id="KW-0411">Iron-sulfur</keyword>
<dbReference type="SUPFAM" id="SSF54862">
    <property type="entry name" value="4Fe-4S ferredoxins"/>
    <property type="match status" value="1"/>
</dbReference>
<evidence type="ECO:0000256" key="5">
    <source>
        <dbReference type="SAM" id="Phobius"/>
    </source>
</evidence>
<dbReference type="Gene3D" id="3.30.70.20">
    <property type="match status" value="2"/>
</dbReference>
<dbReference type="EMBL" id="JADKCH010000017">
    <property type="protein sequence ID" value="MBK8573353.1"/>
    <property type="molecule type" value="Genomic_DNA"/>
</dbReference>
<dbReference type="Pfam" id="PF13247">
    <property type="entry name" value="Fer4_11"/>
    <property type="match status" value="1"/>
</dbReference>
<evidence type="ECO:0000256" key="2">
    <source>
        <dbReference type="ARBA" id="ARBA00022723"/>
    </source>
</evidence>
<comment type="caution">
    <text evidence="7">The sequence shown here is derived from an EMBL/GenBank/DDBJ whole genome shotgun (WGS) entry which is preliminary data.</text>
</comment>
<keyword evidence="3" id="KW-0408">Iron</keyword>
<feature type="domain" description="4Fe-4S ferredoxin-type" evidence="6">
    <location>
        <begin position="4"/>
        <end position="33"/>
    </location>
</feature>
<sequence>MTMTQFTFDPNRCTGCQACVLACWMENREVQTRSWRTVHTFNACGHPDLPVFHLSFACHHCEAPACLEHCPADAYTKDAATGVVTIHADRCMGCRYCTWACPHDAPKFNAALGTIEKCTLCPERLAQGLEPACVARCPMEALGVSALDPGRPLVGVPGLPPSATAPAIAIVPLRRPEPPRLGHRPPDEAMGPYLEALLRVAQPKITLRGEWTLLLFTTVISGLAAWMGASLLGGPPVHRWAFLLLGALVLGLSTAHLGRPERAWRALLHLRTSWLSREVAAVSLFLGLGALATFVEPALGLPAALAGFLALFAIDRLYRVALRTGPWNLHSAHVLFNGLFLLGLLAGIRPLALVLGLLKALLYLHRKQHFADLGRPVRPGISALRLGLGFLGPLWLSAAHPLLAAALAILGDLVDRAEYYDELEVATPRADLLDRLRKDTTAAPI</sequence>
<feature type="transmembrane region" description="Helical" evidence="5">
    <location>
        <begin position="301"/>
        <end position="318"/>
    </location>
</feature>
<protein>
    <submittedName>
        <fullName evidence="7">Dimethyl sulfoxide reductase anchor subunit</fullName>
    </submittedName>
</protein>
<dbReference type="AlphaFoldDB" id="A0A936F3R9"/>
<feature type="transmembrane region" description="Helical" evidence="5">
    <location>
        <begin position="339"/>
        <end position="364"/>
    </location>
</feature>
<dbReference type="PANTHER" id="PTHR43177:SF3">
    <property type="entry name" value="PROTEIN NRFC HOMOLOG"/>
    <property type="match status" value="1"/>
</dbReference>
<dbReference type="GO" id="GO:0019645">
    <property type="term" value="P:anaerobic electron transport chain"/>
    <property type="evidence" value="ECO:0007669"/>
    <property type="project" value="InterPro"/>
</dbReference>
<evidence type="ECO:0000256" key="3">
    <source>
        <dbReference type="ARBA" id="ARBA00023004"/>
    </source>
</evidence>
<dbReference type="GO" id="GO:0046872">
    <property type="term" value="F:metal ion binding"/>
    <property type="evidence" value="ECO:0007669"/>
    <property type="project" value="UniProtKB-KW"/>
</dbReference>
<keyword evidence="5" id="KW-1133">Transmembrane helix</keyword>
<evidence type="ECO:0000259" key="6">
    <source>
        <dbReference type="PROSITE" id="PS51379"/>
    </source>
</evidence>
<organism evidence="7 8">
    <name type="scientific">Candidatus Geothrix odensensis</name>
    <dbReference type="NCBI Taxonomy" id="2954440"/>
    <lineage>
        <taxon>Bacteria</taxon>
        <taxon>Pseudomonadati</taxon>
        <taxon>Acidobacteriota</taxon>
        <taxon>Holophagae</taxon>
        <taxon>Holophagales</taxon>
        <taxon>Holophagaceae</taxon>
        <taxon>Geothrix</taxon>
    </lineage>
</organism>
<dbReference type="InterPro" id="IPR017900">
    <property type="entry name" value="4Fe4S_Fe_S_CS"/>
</dbReference>
<evidence type="ECO:0000313" key="8">
    <source>
        <dbReference type="Proteomes" id="UP000709959"/>
    </source>
</evidence>
<proteinExistence type="predicted"/>
<reference evidence="7 8" key="1">
    <citation type="submission" date="2020-10" db="EMBL/GenBank/DDBJ databases">
        <title>Connecting structure to function with the recovery of over 1000 high-quality activated sludge metagenome-assembled genomes encoding full-length rRNA genes using long-read sequencing.</title>
        <authorList>
            <person name="Singleton C.M."/>
            <person name="Petriglieri F."/>
            <person name="Kristensen J.M."/>
            <person name="Kirkegaard R.H."/>
            <person name="Michaelsen T.Y."/>
            <person name="Andersen M.H."/>
            <person name="Karst S.M."/>
            <person name="Dueholm M.S."/>
            <person name="Nielsen P.H."/>
            <person name="Albertsen M."/>
        </authorList>
    </citation>
    <scope>NUCLEOTIDE SEQUENCE [LARGE SCALE GENOMIC DNA]</scope>
    <source>
        <strain evidence="7">OdNE_18-Q3-R46-58_MAXAC.008</strain>
    </source>
</reference>
<dbReference type="InterPro" id="IPR007059">
    <property type="entry name" value="DmsC"/>
</dbReference>
<feature type="transmembrane region" description="Helical" evidence="5">
    <location>
        <begin position="384"/>
        <end position="410"/>
    </location>
</feature>
<feature type="transmembrane region" description="Helical" evidence="5">
    <location>
        <begin position="213"/>
        <end position="234"/>
    </location>
</feature>
<feature type="domain" description="4Fe-4S ferredoxin-type" evidence="6">
    <location>
        <begin position="82"/>
        <end position="111"/>
    </location>
</feature>
<dbReference type="GO" id="GO:0016020">
    <property type="term" value="C:membrane"/>
    <property type="evidence" value="ECO:0007669"/>
    <property type="project" value="InterPro"/>
</dbReference>
<name>A0A936F3R9_9BACT</name>
<dbReference type="Pfam" id="PF04976">
    <property type="entry name" value="DmsC"/>
    <property type="match status" value="1"/>
</dbReference>
<accession>A0A936F3R9</accession>
<keyword evidence="1" id="KW-0004">4Fe-4S</keyword>
<dbReference type="PROSITE" id="PS00198">
    <property type="entry name" value="4FE4S_FER_1"/>
    <property type="match status" value="1"/>
</dbReference>
<keyword evidence="2" id="KW-0479">Metal-binding</keyword>
<evidence type="ECO:0000256" key="1">
    <source>
        <dbReference type="ARBA" id="ARBA00022485"/>
    </source>
</evidence>
<dbReference type="InterPro" id="IPR050954">
    <property type="entry name" value="ET_IronSulfur_Cluster-Binding"/>
</dbReference>
<evidence type="ECO:0000313" key="7">
    <source>
        <dbReference type="EMBL" id="MBK8573353.1"/>
    </source>
</evidence>
<dbReference type="GO" id="GO:0051539">
    <property type="term" value="F:4 iron, 4 sulfur cluster binding"/>
    <property type="evidence" value="ECO:0007669"/>
    <property type="project" value="UniProtKB-KW"/>
</dbReference>
<dbReference type="PANTHER" id="PTHR43177">
    <property type="entry name" value="PROTEIN NRFC"/>
    <property type="match status" value="1"/>
</dbReference>
<keyword evidence="5" id="KW-0472">Membrane</keyword>
<dbReference type="Proteomes" id="UP000709959">
    <property type="component" value="Unassembled WGS sequence"/>
</dbReference>
<dbReference type="InterPro" id="IPR017896">
    <property type="entry name" value="4Fe4S_Fe-S-bd"/>
</dbReference>
<dbReference type="CDD" id="cd16371">
    <property type="entry name" value="DMSOR_beta_like"/>
    <property type="match status" value="1"/>
</dbReference>
<feature type="transmembrane region" description="Helical" evidence="5">
    <location>
        <begin position="240"/>
        <end position="258"/>
    </location>
</feature>
<evidence type="ECO:0000256" key="4">
    <source>
        <dbReference type="ARBA" id="ARBA00023014"/>
    </source>
</evidence>
<dbReference type="PROSITE" id="PS51379">
    <property type="entry name" value="4FE4S_FER_2"/>
    <property type="match status" value="2"/>
</dbReference>